<comment type="caution">
    <text evidence="1">The sequence shown here is derived from an EMBL/GenBank/DDBJ whole genome shotgun (WGS) entry which is preliminary data.</text>
</comment>
<protein>
    <submittedName>
        <fullName evidence="1">Uncharacterized protein</fullName>
    </submittedName>
</protein>
<evidence type="ECO:0000313" key="2">
    <source>
        <dbReference type="Proteomes" id="UP000314294"/>
    </source>
</evidence>
<proteinExistence type="predicted"/>
<sequence>MTGRPVLAPMHCGAVPALLSGSTANVRLMTAVVHNVVCITPNSSLLIGYDSVLSASGLNELSSVLSLEHPRCAAEAAL</sequence>
<organism evidence="1 2">
    <name type="scientific">Liparis tanakae</name>
    <name type="common">Tanaka's snailfish</name>
    <dbReference type="NCBI Taxonomy" id="230148"/>
    <lineage>
        <taxon>Eukaryota</taxon>
        <taxon>Metazoa</taxon>
        <taxon>Chordata</taxon>
        <taxon>Craniata</taxon>
        <taxon>Vertebrata</taxon>
        <taxon>Euteleostomi</taxon>
        <taxon>Actinopterygii</taxon>
        <taxon>Neopterygii</taxon>
        <taxon>Teleostei</taxon>
        <taxon>Neoteleostei</taxon>
        <taxon>Acanthomorphata</taxon>
        <taxon>Eupercaria</taxon>
        <taxon>Perciformes</taxon>
        <taxon>Cottioidei</taxon>
        <taxon>Cottales</taxon>
        <taxon>Liparidae</taxon>
        <taxon>Liparis</taxon>
    </lineage>
</organism>
<gene>
    <name evidence="1" type="ORF">EYF80_063215</name>
</gene>
<dbReference type="Proteomes" id="UP000314294">
    <property type="component" value="Unassembled WGS sequence"/>
</dbReference>
<evidence type="ECO:0000313" key="1">
    <source>
        <dbReference type="EMBL" id="TNN26649.1"/>
    </source>
</evidence>
<dbReference type="EMBL" id="SRLO01009801">
    <property type="protein sequence ID" value="TNN26649.1"/>
    <property type="molecule type" value="Genomic_DNA"/>
</dbReference>
<dbReference type="AlphaFoldDB" id="A0A4Z2ECT1"/>
<reference evidence="1 2" key="1">
    <citation type="submission" date="2019-03" db="EMBL/GenBank/DDBJ databases">
        <title>First draft genome of Liparis tanakae, snailfish: a comprehensive survey of snailfish specific genes.</title>
        <authorList>
            <person name="Kim W."/>
            <person name="Song I."/>
            <person name="Jeong J.-H."/>
            <person name="Kim D."/>
            <person name="Kim S."/>
            <person name="Ryu S."/>
            <person name="Song J.Y."/>
            <person name="Lee S.K."/>
        </authorList>
    </citation>
    <scope>NUCLEOTIDE SEQUENCE [LARGE SCALE GENOMIC DNA]</scope>
    <source>
        <tissue evidence="1">Muscle</tissue>
    </source>
</reference>
<keyword evidence="2" id="KW-1185">Reference proteome</keyword>
<name>A0A4Z2ECT1_9TELE</name>
<accession>A0A4Z2ECT1</accession>